<protein>
    <submittedName>
        <fullName evidence="1">Vacuolar protein sorting-associated protein vta1</fullName>
    </submittedName>
</protein>
<dbReference type="EMBL" id="CM043017">
    <property type="protein sequence ID" value="KAI4465169.1"/>
    <property type="molecule type" value="Genomic_DNA"/>
</dbReference>
<evidence type="ECO:0000313" key="1">
    <source>
        <dbReference type="EMBL" id="KAI4465169.1"/>
    </source>
</evidence>
<proteinExistence type="predicted"/>
<dbReference type="Proteomes" id="UP001056778">
    <property type="component" value="Chromosome 3"/>
</dbReference>
<accession>A0ACB9TEP3</accession>
<reference evidence="1" key="1">
    <citation type="submission" date="2022-04" db="EMBL/GenBank/DDBJ databases">
        <title>Chromosome-scale genome assembly of Holotrichia oblita Faldermann.</title>
        <authorList>
            <person name="Rongchong L."/>
        </authorList>
    </citation>
    <scope>NUCLEOTIDE SEQUENCE</scope>
    <source>
        <strain evidence="1">81SQS9</strain>
    </source>
</reference>
<keyword evidence="2" id="KW-1185">Reference proteome</keyword>
<comment type="caution">
    <text evidence="1">The sequence shown here is derived from an EMBL/GenBank/DDBJ whole genome shotgun (WGS) entry which is preliminary data.</text>
</comment>
<sequence length="274" mass="31786">MGFPPVPHDIKAISHFLKVADEHDQRNVTVSYWCRMYAVQSAMKIIPGPKSQEVSQLLIAIMDWLERTKIEKKDVEGISNEMCAQAIIEEYAIKLFNYAETQDKESRFDKNMVKSFYTSGILFDILDQFGTLSEDIEEKRKYAKWRAAYIHNCLKKLEVPHGAPIEQSTDNSCFVVFTFDYTSITNYRRYACATKQAHRHYFSYVNAFPHYNTPSNTALCETYLQINNLLLNLDSFKTAFARLEKCIRLQVTGTYCIYTGKQKITNSSNYVFEV</sequence>
<name>A0ACB9TEP3_HOLOL</name>
<evidence type="ECO:0000313" key="2">
    <source>
        <dbReference type="Proteomes" id="UP001056778"/>
    </source>
</evidence>
<gene>
    <name evidence="1" type="ORF">MML48_3g00010707</name>
</gene>
<organism evidence="1 2">
    <name type="scientific">Holotrichia oblita</name>
    <name type="common">Chafer beetle</name>
    <dbReference type="NCBI Taxonomy" id="644536"/>
    <lineage>
        <taxon>Eukaryota</taxon>
        <taxon>Metazoa</taxon>
        <taxon>Ecdysozoa</taxon>
        <taxon>Arthropoda</taxon>
        <taxon>Hexapoda</taxon>
        <taxon>Insecta</taxon>
        <taxon>Pterygota</taxon>
        <taxon>Neoptera</taxon>
        <taxon>Endopterygota</taxon>
        <taxon>Coleoptera</taxon>
        <taxon>Polyphaga</taxon>
        <taxon>Scarabaeiformia</taxon>
        <taxon>Scarabaeidae</taxon>
        <taxon>Melolonthinae</taxon>
        <taxon>Holotrichia</taxon>
    </lineage>
</organism>